<evidence type="ECO:0000313" key="4">
    <source>
        <dbReference type="EMBL" id="TVU02376.1"/>
    </source>
</evidence>
<dbReference type="Gramene" id="TVU02376">
    <property type="protein sequence ID" value="TVU02376"/>
    <property type="gene ID" value="EJB05_52161"/>
</dbReference>
<dbReference type="OrthoDB" id="647894at2759"/>
<organism evidence="4 5">
    <name type="scientific">Eragrostis curvula</name>
    <name type="common">weeping love grass</name>
    <dbReference type="NCBI Taxonomy" id="38414"/>
    <lineage>
        <taxon>Eukaryota</taxon>
        <taxon>Viridiplantae</taxon>
        <taxon>Streptophyta</taxon>
        <taxon>Embryophyta</taxon>
        <taxon>Tracheophyta</taxon>
        <taxon>Spermatophyta</taxon>
        <taxon>Magnoliopsida</taxon>
        <taxon>Liliopsida</taxon>
        <taxon>Poales</taxon>
        <taxon>Poaceae</taxon>
        <taxon>PACMAD clade</taxon>
        <taxon>Chloridoideae</taxon>
        <taxon>Eragrostideae</taxon>
        <taxon>Eragrostidinae</taxon>
        <taxon>Eragrostis</taxon>
    </lineage>
</organism>
<sequence length="403" mass="44154">MSLSSLNGSELHVRVVSRCLVKASDTTIEPHVLAVSNLDLLRQTIQVTMFCVYTKPPAADFNAVVAAFKAGLPTLLNHFFLFAGRIAINPSSGLPEVHCYNQGAELVVGEAGVALAALDYGKTSASLWRIQQPYGQDVALSVQVVSFKCGGFTVAWCTDHVLVDGSTLCFLVSSWADIARMGTLAAGSWPNHDRLVFRPRVPPSCNASLDKAFTPLEGERQVNVLTRDQSLVERMYYIEASDVARLREAASREGHRATRVQAVSAYLWKTLASVVGTADVHCRMGWWVNGRRRLTTPELRPAMRNYVGNVVTLAVREANVEEVLRMPLHDVAGMVHQAITAPAYDRHFQELVDWVEEQKIKRYTETETLGLGAPTVTVTAFTSFGIDTDFGFGRAALATPMGN</sequence>
<gene>
    <name evidence="4" type="ORF">EJB05_52161</name>
</gene>
<accession>A0A5J9STS0</accession>
<dbReference type="AlphaFoldDB" id="A0A5J9STS0"/>
<comment type="similarity">
    <text evidence="1">Belongs to the plant acyltransferase family.</text>
</comment>
<dbReference type="EMBL" id="RWGY01000335">
    <property type="protein sequence ID" value="TVU02376.1"/>
    <property type="molecule type" value="Genomic_DNA"/>
</dbReference>
<dbReference type="InterPro" id="IPR023213">
    <property type="entry name" value="CAT-like_dom_sf"/>
</dbReference>
<evidence type="ECO:0000313" key="5">
    <source>
        <dbReference type="Proteomes" id="UP000324897"/>
    </source>
</evidence>
<evidence type="ECO:0000256" key="1">
    <source>
        <dbReference type="ARBA" id="ARBA00009861"/>
    </source>
</evidence>
<dbReference type="PANTHER" id="PTHR31642">
    <property type="entry name" value="TRICHOTHECENE 3-O-ACETYLTRANSFERASE"/>
    <property type="match status" value="1"/>
</dbReference>
<name>A0A5J9STS0_9POAL</name>
<reference evidence="4 5" key="1">
    <citation type="journal article" date="2019" name="Sci. Rep.">
        <title>A high-quality genome of Eragrostis curvula grass provides insights into Poaceae evolution and supports new strategies to enhance forage quality.</title>
        <authorList>
            <person name="Carballo J."/>
            <person name="Santos B.A.C.M."/>
            <person name="Zappacosta D."/>
            <person name="Garbus I."/>
            <person name="Selva J.P."/>
            <person name="Gallo C.A."/>
            <person name="Diaz A."/>
            <person name="Albertini E."/>
            <person name="Caccamo M."/>
            <person name="Echenique V."/>
        </authorList>
    </citation>
    <scope>NUCLEOTIDE SEQUENCE [LARGE SCALE GENOMIC DNA]</scope>
    <source>
        <strain evidence="5">cv. Victoria</strain>
        <tissue evidence="4">Leaf</tissue>
    </source>
</reference>
<dbReference type="Pfam" id="PF02458">
    <property type="entry name" value="Transferase"/>
    <property type="match status" value="1"/>
</dbReference>
<dbReference type="Proteomes" id="UP000324897">
    <property type="component" value="Unassembled WGS sequence"/>
</dbReference>
<evidence type="ECO:0000256" key="2">
    <source>
        <dbReference type="ARBA" id="ARBA00022679"/>
    </source>
</evidence>
<feature type="non-terminal residue" evidence="4">
    <location>
        <position position="1"/>
    </location>
</feature>
<keyword evidence="2" id="KW-0808">Transferase</keyword>
<proteinExistence type="inferred from homology"/>
<protein>
    <submittedName>
        <fullName evidence="4">Uncharacterized protein</fullName>
    </submittedName>
</protein>
<dbReference type="InterPro" id="IPR050317">
    <property type="entry name" value="Plant_Fungal_Acyltransferase"/>
</dbReference>
<dbReference type="GO" id="GO:0016747">
    <property type="term" value="F:acyltransferase activity, transferring groups other than amino-acyl groups"/>
    <property type="evidence" value="ECO:0007669"/>
    <property type="project" value="TreeGrafter"/>
</dbReference>
<comment type="caution">
    <text evidence="4">The sequence shown here is derived from an EMBL/GenBank/DDBJ whole genome shotgun (WGS) entry which is preliminary data.</text>
</comment>
<keyword evidence="3" id="KW-0012">Acyltransferase</keyword>
<dbReference type="Gene3D" id="3.30.559.10">
    <property type="entry name" value="Chloramphenicol acetyltransferase-like domain"/>
    <property type="match status" value="2"/>
</dbReference>
<dbReference type="PANTHER" id="PTHR31642:SF160">
    <property type="entry name" value="HXXXD-TYPE ACYL-TRANSFERASE FAMILY PROTEIN"/>
    <property type="match status" value="1"/>
</dbReference>
<evidence type="ECO:0000256" key="3">
    <source>
        <dbReference type="ARBA" id="ARBA00023315"/>
    </source>
</evidence>
<keyword evidence="5" id="KW-1185">Reference proteome</keyword>